<evidence type="ECO:0000313" key="2">
    <source>
        <dbReference type="Proteomes" id="UP000886595"/>
    </source>
</evidence>
<dbReference type="Proteomes" id="UP000886595">
    <property type="component" value="Unassembled WGS sequence"/>
</dbReference>
<evidence type="ECO:0000313" key="1">
    <source>
        <dbReference type="EMBL" id="KAG2303203.1"/>
    </source>
</evidence>
<comment type="caution">
    <text evidence="1">The sequence shown here is derived from an EMBL/GenBank/DDBJ whole genome shotgun (WGS) entry which is preliminary data.</text>
</comment>
<dbReference type="AlphaFoldDB" id="A0A8X7S8V0"/>
<reference evidence="1 2" key="1">
    <citation type="submission" date="2020-02" db="EMBL/GenBank/DDBJ databases">
        <authorList>
            <person name="Ma Q."/>
            <person name="Huang Y."/>
            <person name="Song X."/>
            <person name="Pei D."/>
        </authorList>
    </citation>
    <scope>NUCLEOTIDE SEQUENCE [LARGE SCALE GENOMIC DNA]</scope>
    <source>
        <strain evidence="1">Sxm20200214</strain>
        <tissue evidence="1">Leaf</tissue>
    </source>
</reference>
<proteinExistence type="predicted"/>
<gene>
    <name evidence="1" type="ORF">Bca52824_031854</name>
</gene>
<keyword evidence="2" id="KW-1185">Reference proteome</keyword>
<accession>A0A8X7S8V0</accession>
<dbReference type="EMBL" id="JAAMPC010000007">
    <property type="protein sequence ID" value="KAG2303203.1"/>
    <property type="molecule type" value="Genomic_DNA"/>
</dbReference>
<sequence length="68" mass="7624">MAPANPGFRCFFFDSSGSSLSSRASGWVLKRTVLWFSKAEQGGFLVLLAMDWSRRQIALKHIFPAQES</sequence>
<name>A0A8X7S8V0_BRACI</name>
<protein>
    <submittedName>
        <fullName evidence="1">Uncharacterized protein</fullName>
    </submittedName>
</protein>
<organism evidence="1 2">
    <name type="scientific">Brassica carinata</name>
    <name type="common">Ethiopian mustard</name>
    <name type="synonym">Abyssinian cabbage</name>
    <dbReference type="NCBI Taxonomy" id="52824"/>
    <lineage>
        <taxon>Eukaryota</taxon>
        <taxon>Viridiplantae</taxon>
        <taxon>Streptophyta</taxon>
        <taxon>Embryophyta</taxon>
        <taxon>Tracheophyta</taxon>
        <taxon>Spermatophyta</taxon>
        <taxon>Magnoliopsida</taxon>
        <taxon>eudicotyledons</taxon>
        <taxon>Gunneridae</taxon>
        <taxon>Pentapetalae</taxon>
        <taxon>rosids</taxon>
        <taxon>malvids</taxon>
        <taxon>Brassicales</taxon>
        <taxon>Brassicaceae</taxon>
        <taxon>Brassiceae</taxon>
        <taxon>Brassica</taxon>
    </lineage>
</organism>